<keyword evidence="5" id="KW-0677">Repeat</keyword>
<dbReference type="Pfam" id="PF00153">
    <property type="entry name" value="Mito_carr"/>
    <property type="match status" value="3"/>
</dbReference>
<evidence type="ECO:0000313" key="10">
    <source>
        <dbReference type="EMBL" id="CAH1129042.1"/>
    </source>
</evidence>
<evidence type="ECO:0000256" key="9">
    <source>
        <dbReference type="RuleBase" id="RU000488"/>
    </source>
</evidence>
<evidence type="ECO:0000256" key="6">
    <source>
        <dbReference type="ARBA" id="ARBA00022989"/>
    </source>
</evidence>
<dbReference type="Gene3D" id="1.50.40.10">
    <property type="entry name" value="Mitochondrial carrier domain"/>
    <property type="match status" value="1"/>
</dbReference>
<dbReference type="GO" id="GO:0016020">
    <property type="term" value="C:membrane"/>
    <property type="evidence" value="ECO:0007669"/>
    <property type="project" value="UniProtKB-SubCell"/>
</dbReference>
<comment type="similarity">
    <text evidence="2 9">Belongs to the mitochondrial carrier (TC 2.A.29) family.</text>
</comment>
<evidence type="ECO:0000256" key="4">
    <source>
        <dbReference type="ARBA" id="ARBA00022692"/>
    </source>
</evidence>
<keyword evidence="11" id="KW-1185">Reference proteome</keyword>
<dbReference type="PANTHER" id="PTHR45618">
    <property type="entry name" value="MITOCHONDRIAL DICARBOXYLATE CARRIER-RELATED"/>
    <property type="match status" value="1"/>
</dbReference>
<dbReference type="InterPro" id="IPR023395">
    <property type="entry name" value="MCP_dom_sf"/>
</dbReference>
<feature type="repeat" description="Solcar" evidence="8">
    <location>
        <begin position="194"/>
        <end position="278"/>
    </location>
</feature>
<feature type="repeat" description="Solcar" evidence="8">
    <location>
        <begin position="94"/>
        <end position="185"/>
    </location>
</feature>
<dbReference type="GO" id="GO:0055085">
    <property type="term" value="P:transmembrane transport"/>
    <property type="evidence" value="ECO:0007669"/>
    <property type="project" value="InterPro"/>
</dbReference>
<keyword evidence="7 8" id="KW-0472">Membrane</keyword>
<evidence type="ECO:0000313" key="11">
    <source>
        <dbReference type="Proteomes" id="UP001152799"/>
    </source>
</evidence>
<dbReference type="PROSITE" id="PS51257">
    <property type="entry name" value="PROKAR_LIPOPROTEIN"/>
    <property type="match status" value="1"/>
</dbReference>
<feature type="repeat" description="Solcar" evidence="8">
    <location>
        <begin position="6"/>
        <end position="90"/>
    </location>
</feature>
<keyword evidence="3 9" id="KW-0813">Transport</keyword>
<evidence type="ECO:0000256" key="2">
    <source>
        <dbReference type="ARBA" id="ARBA00006375"/>
    </source>
</evidence>
<sequence length="287" mass="31598">MSDQKQKRLPRWYFGGVSSAVAACVVHPLDLLKVQLQTQQEGKLTLGKLTAHIIKTEGVFALYNGISASLLRQLTYSMTRFGIYEVVKQKYNPDTFAAKVGLAAGAGACGGFVGTPADMVNVRMQNDMKFPKDKRRNYKHAIDGLLRVYKEEGTKRLFSGASTATTRAIFMTVGQLSFYDQIKLSLINSGVFKDNLLTHFLSSLAAGLIATVLTQPVDVIKTRLMNSKPGEYPTVLHCIKFTALLGPLAFYKGITASASRLIPANILLFLTYETLTKNFGHIKEYAT</sequence>
<gene>
    <name evidence="10" type="ORF">CEUTPL_LOCUS7755</name>
</gene>
<dbReference type="Proteomes" id="UP001152799">
    <property type="component" value="Chromosome 4"/>
</dbReference>
<accession>A0A9P0GMQ9</accession>
<evidence type="ECO:0008006" key="12">
    <source>
        <dbReference type="Google" id="ProtNLM"/>
    </source>
</evidence>
<dbReference type="SUPFAM" id="SSF103506">
    <property type="entry name" value="Mitochondrial carrier"/>
    <property type="match status" value="1"/>
</dbReference>
<dbReference type="PROSITE" id="PS50920">
    <property type="entry name" value="SOLCAR"/>
    <property type="match status" value="3"/>
</dbReference>
<evidence type="ECO:0000256" key="7">
    <source>
        <dbReference type="ARBA" id="ARBA00023136"/>
    </source>
</evidence>
<reference evidence="10" key="1">
    <citation type="submission" date="2022-01" db="EMBL/GenBank/DDBJ databases">
        <authorList>
            <person name="King R."/>
        </authorList>
    </citation>
    <scope>NUCLEOTIDE SEQUENCE</scope>
</reference>
<evidence type="ECO:0000256" key="8">
    <source>
        <dbReference type="PROSITE-ProRule" id="PRU00282"/>
    </source>
</evidence>
<keyword evidence="6" id="KW-1133">Transmembrane helix</keyword>
<dbReference type="AlphaFoldDB" id="A0A9P0GMQ9"/>
<keyword evidence="4 8" id="KW-0812">Transmembrane</keyword>
<dbReference type="InterPro" id="IPR050391">
    <property type="entry name" value="Mito_Metabolite_Transporter"/>
</dbReference>
<protein>
    <recommendedName>
        <fullName evidence="12">Mitochondrial dicarboxylate carrier</fullName>
    </recommendedName>
</protein>
<name>A0A9P0GMQ9_9CUCU</name>
<comment type="subcellular location">
    <subcellularLocation>
        <location evidence="1">Membrane</location>
        <topology evidence="1">Multi-pass membrane protein</topology>
    </subcellularLocation>
</comment>
<dbReference type="InterPro" id="IPR018108">
    <property type="entry name" value="MCP_transmembrane"/>
</dbReference>
<organism evidence="10 11">
    <name type="scientific">Ceutorhynchus assimilis</name>
    <name type="common">cabbage seed weevil</name>
    <dbReference type="NCBI Taxonomy" id="467358"/>
    <lineage>
        <taxon>Eukaryota</taxon>
        <taxon>Metazoa</taxon>
        <taxon>Ecdysozoa</taxon>
        <taxon>Arthropoda</taxon>
        <taxon>Hexapoda</taxon>
        <taxon>Insecta</taxon>
        <taxon>Pterygota</taxon>
        <taxon>Neoptera</taxon>
        <taxon>Endopterygota</taxon>
        <taxon>Coleoptera</taxon>
        <taxon>Polyphaga</taxon>
        <taxon>Cucujiformia</taxon>
        <taxon>Curculionidae</taxon>
        <taxon>Ceutorhynchinae</taxon>
        <taxon>Ceutorhynchus</taxon>
    </lineage>
</organism>
<dbReference type="InterPro" id="IPR002067">
    <property type="entry name" value="MCP"/>
</dbReference>
<evidence type="ECO:0000256" key="1">
    <source>
        <dbReference type="ARBA" id="ARBA00004141"/>
    </source>
</evidence>
<evidence type="ECO:0000256" key="5">
    <source>
        <dbReference type="ARBA" id="ARBA00022737"/>
    </source>
</evidence>
<proteinExistence type="inferred from homology"/>
<dbReference type="OrthoDB" id="448427at2759"/>
<dbReference type="PRINTS" id="PR00926">
    <property type="entry name" value="MITOCARRIER"/>
</dbReference>
<evidence type="ECO:0000256" key="3">
    <source>
        <dbReference type="ARBA" id="ARBA00022448"/>
    </source>
</evidence>
<dbReference type="EMBL" id="OU892280">
    <property type="protein sequence ID" value="CAH1129042.1"/>
    <property type="molecule type" value="Genomic_DNA"/>
</dbReference>